<accession>D1YW25</accession>
<evidence type="ECO:0000313" key="1">
    <source>
        <dbReference type="EMBL" id="BAI60647.1"/>
    </source>
</evidence>
<dbReference type="InParanoid" id="D1YW25"/>
<keyword evidence="2" id="KW-1185">Reference proteome</keyword>
<reference evidence="1 2" key="2">
    <citation type="journal article" date="2008" name="Int. J. Syst. Evol. Microbiol.">
        <title>Methanocella paludicola gen. nov., sp. nov., a methane-producing archaeon, the first isolate of the lineage 'Rice Cluster I', and proposal of the new archaeal order Methanocellales ord. nov.</title>
        <authorList>
            <person name="Sakai S."/>
            <person name="Imachi H."/>
            <person name="Hanada S."/>
            <person name="Ohashi A."/>
            <person name="Harada H."/>
            <person name="Kamagata Y."/>
        </authorList>
    </citation>
    <scope>NUCLEOTIDE SEQUENCE [LARGE SCALE GENOMIC DNA]</scope>
    <source>
        <strain evidence="2">DSM 17711 / JCM 13418 / NBRC 101707 / SANAE</strain>
    </source>
</reference>
<protein>
    <submittedName>
        <fullName evidence="1">Uncharacterized protein</fullName>
    </submittedName>
</protein>
<sequence length="277" mass="30804">MVPMSLRFAKITVENVDDLMSVCGNVPGMSKHPAFVEGRKARRQWLLDMIEKFGTVGMLAYYGGSARGFVECIPASAHPMGVFSPDVKRTAVIDCAWYAQSNGEPGGLAVRKAILDEMFAVKFFDKLLGKKCRYVDVLTLKNAPIMQYDFYRDYGFRDAVEFTGHATGRYLLRYPVLGDAVEPRIEQLSFNCGTDKNVLVIGTYDQCHLPHMVVEKIRKAVDGMEGLKIKVVDYWETGTPAVCEASINGLPAFGGPVYFMDDEGIREAVASKMIKIK</sequence>
<dbReference type="KEGG" id="mpd:MCP_0575"/>
<name>D1YW25_METPS</name>
<dbReference type="EMBL" id="AP011532">
    <property type="protein sequence ID" value="BAI60647.1"/>
    <property type="molecule type" value="Genomic_DNA"/>
</dbReference>
<organism evidence="1 2">
    <name type="scientific">Methanocella paludicola (strain DSM 17711 / JCM 13418 / NBRC 101707 / SANAE)</name>
    <dbReference type="NCBI Taxonomy" id="304371"/>
    <lineage>
        <taxon>Archaea</taxon>
        <taxon>Methanobacteriati</taxon>
        <taxon>Methanobacteriota</taxon>
        <taxon>Stenosarchaea group</taxon>
        <taxon>Methanomicrobia</taxon>
        <taxon>Methanocellales</taxon>
        <taxon>Methanocellaceae</taxon>
        <taxon>Methanocella</taxon>
    </lineage>
</organism>
<reference evidence="1 2" key="1">
    <citation type="journal article" date="2007" name="Appl. Environ. Microbiol.">
        <title>Isolation of key methanogens for global methane emission from rice paddy fields: a novel isolate affiliated with the clone cluster rice cluster I.</title>
        <authorList>
            <person name="Sakai S."/>
            <person name="Imachi H."/>
            <person name="Sekiguchi Y."/>
            <person name="Ohashi A."/>
            <person name="Harada H."/>
            <person name="Kamagata Y."/>
        </authorList>
    </citation>
    <scope>NUCLEOTIDE SEQUENCE [LARGE SCALE GENOMIC DNA]</scope>
    <source>
        <strain evidence="2">DSM 17711 / JCM 13418 / NBRC 101707 / SANAE</strain>
    </source>
</reference>
<dbReference type="eggNOG" id="arCOG11819">
    <property type="taxonomic scope" value="Archaea"/>
</dbReference>
<evidence type="ECO:0000313" key="2">
    <source>
        <dbReference type="Proteomes" id="UP000001882"/>
    </source>
</evidence>
<dbReference type="Proteomes" id="UP000001882">
    <property type="component" value="Chromosome"/>
</dbReference>
<gene>
    <name evidence="1" type="ordered locus">MCP_0575</name>
</gene>
<dbReference type="AlphaFoldDB" id="D1YW25"/>
<proteinExistence type="predicted"/>
<reference evidence="2" key="3">
    <citation type="journal article" date="2011" name="PLoS ONE">
        <title>Genome sequence of a mesophilic hydrogenotrophic methanogen Methanocella paludicola, the first cultivated representative of the order Methanocellales.</title>
        <authorList>
            <person name="Sakai S."/>
            <person name="Takaki Y."/>
            <person name="Shimamura S."/>
            <person name="Sekine M."/>
            <person name="Tajima T."/>
            <person name="Kosugi H."/>
            <person name="Ichikawa N."/>
            <person name="Tasumi E."/>
            <person name="Hiraki A.T."/>
            <person name="Shimizu A."/>
            <person name="Kato Y."/>
            <person name="Nishiko R."/>
            <person name="Mori K."/>
            <person name="Fujita N."/>
            <person name="Imachi H."/>
            <person name="Takai K."/>
        </authorList>
    </citation>
    <scope>NUCLEOTIDE SEQUENCE [LARGE SCALE GENOMIC DNA]</scope>
    <source>
        <strain evidence="2">DSM 17711 / JCM 13418 / NBRC 101707 / SANAE</strain>
    </source>
</reference>